<protein>
    <submittedName>
        <fullName evidence="2">Uncharacterized protein</fullName>
    </submittedName>
</protein>
<reference evidence="2" key="1">
    <citation type="submission" date="2020-03" db="EMBL/GenBank/DDBJ databases">
        <authorList>
            <person name="Weist P."/>
        </authorList>
    </citation>
    <scope>NUCLEOTIDE SEQUENCE</scope>
</reference>
<name>A0A9N7UQB7_PLEPL</name>
<gene>
    <name evidence="2" type="ORF">PLEPLA_LOCUS22596</name>
</gene>
<evidence type="ECO:0000313" key="2">
    <source>
        <dbReference type="EMBL" id="CAB1434554.1"/>
    </source>
</evidence>
<feature type="compositionally biased region" description="Acidic residues" evidence="1">
    <location>
        <begin position="75"/>
        <end position="88"/>
    </location>
</feature>
<evidence type="ECO:0000256" key="1">
    <source>
        <dbReference type="SAM" id="MobiDB-lite"/>
    </source>
</evidence>
<feature type="compositionally biased region" description="Polar residues" evidence="1">
    <location>
        <begin position="30"/>
        <end position="40"/>
    </location>
</feature>
<feature type="compositionally biased region" description="Basic and acidic residues" evidence="1">
    <location>
        <begin position="58"/>
        <end position="69"/>
    </location>
</feature>
<dbReference type="Proteomes" id="UP001153269">
    <property type="component" value="Unassembled WGS sequence"/>
</dbReference>
<dbReference type="AlphaFoldDB" id="A0A9N7UQB7"/>
<dbReference type="EMBL" id="CADEAL010001669">
    <property type="protein sequence ID" value="CAB1434554.1"/>
    <property type="molecule type" value="Genomic_DNA"/>
</dbReference>
<comment type="caution">
    <text evidence="2">The sequence shown here is derived from an EMBL/GenBank/DDBJ whole genome shotgun (WGS) entry which is preliminary data.</text>
</comment>
<sequence>MGATRFSHLCPVNDEGCKGVLLPPPPNPPTSQEFPGGSSSSREKAADQKPLNSVEWKQQPRGEVSERRNQSFHVEEEEEVEVEEEEERGSDTSCRDAPAQLIESSPFPEMKLKKDPSGEI</sequence>
<keyword evidence="3" id="KW-1185">Reference proteome</keyword>
<organism evidence="2 3">
    <name type="scientific">Pleuronectes platessa</name>
    <name type="common">European plaice</name>
    <dbReference type="NCBI Taxonomy" id="8262"/>
    <lineage>
        <taxon>Eukaryota</taxon>
        <taxon>Metazoa</taxon>
        <taxon>Chordata</taxon>
        <taxon>Craniata</taxon>
        <taxon>Vertebrata</taxon>
        <taxon>Euteleostomi</taxon>
        <taxon>Actinopterygii</taxon>
        <taxon>Neopterygii</taxon>
        <taxon>Teleostei</taxon>
        <taxon>Neoteleostei</taxon>
        <taxon>Acanthomorphata</taxon>
        <taxon>Carangaria</taxon>
        <taxon>Pleuronectiformes</taxon>
        <taxon>Pleuronectoidei</taxon>
        <taxon>Pleuronectidae</taxon>
        <taxon>Pleuronectes</taxon>
    </lineage>
</organism>
<feature type="region of interest" description="Disordered" evidence="1">
    <location>
        <begin position="1"/>
        <end position="120"/>
    </location>
</feature>
<feature type="compositionally biased region" description="Basic and acidic residues" evidence="1">
    <location>
        <begin position="110"/>
        <end position="120"/>
    </location>
</feature>
<proteinExistence type="predicted"/>
<evidence type="ECO:0000313" key="3">
    <source>
        <dbReference type="Proteomes" id="UP001153269"/>
    </source>
</evidence>
<accession>A0A9N7UQB7</accession>